<dbReference type="KEGG" id="led:BBK82_24320"/>
<dbReference type="EMBL" id="CP016793">
    <property type="protein sequence ID" value="ANZ38727.1"/>
    <property type="molecule type" value="Genomic_DNA"/>
</dbReference>
<evidence type="ECO:0000313" key="1">
    <source>
        <dbReference type="EMBL" id="ANZ38727.1"/>
    </source>
</evidence>
<reference evidence="1 2" key="1">
    <citation type="submission" date="2016-07" db="EMBL/GenBank/DDBJ databases">
        <title>Complete genome sequence of the Lentzea guizhouensis DHS C013.</title>
        <authorList>
            <person name="Cao C."/>
        </authorList>
    </citation>
    <scope>NUCLEOTIDE SEQUENCE [LARGE SCALE GENOMIC DNA]</scope>
    <source>
        <strain evidence="1 2">DHS C013</strain>
    </source>
</reference>
<sequence>MTPLTRVLRTLGGPAVLDALARLSGSELTTALLALMRRRADALSPADVLRRYRSDRFVAPYALSFADLRAAEDRLLAALPASFSVVGLAPVVPLGTCSVVAAVDQNNVLSTVRGTEVAADPTNALALEAAVRRADVAARTDAAARADAGARAGDVVRLAGVQRVVRAQRFEGTGRFAHFTLFGAVTAGRDRGSLAFEREAFEEHLAFLREACGDVEVRVSVVDPRFEALRGGLVVDPSRGAGYYQGLCFKVFLHGEEIGDGGFVDWTQRLLGNRKERLLISGVGVDRFAAVAGVGELPGGD</sequence>
<name>A0A1B2HLX1_9PSEU</name>
<gene>
    <name evidence="1" type="ORF">BBK82_24320</name>
</gene>
<organism evidence="1 2">
    <name type="scientific">Lentzea guizhouensis</name>
    <dbReference type="NCBI Taxonomy" id="1586287"/>
    <lineage>
        <taxon>Bacteria</taxon>
        <taxon>Bacillati</taxon>
        <taxon>Actinomycetota</taxon>
        <taxon>Actinomycetes</taxon>
        <taxon>Pseudonocardiales</taxon>
        <taxon>Pseudonocardiaceae</taxon>
        <taxon>Lentzea</taxon>
    </lineage>
</organism>
<accession>A0A1B2HLX1</accession>
<keyword evidence="2" id="KW-1185">Reference proteome</keyword>
<evidence type="ECO:0000313" key="2">
    <source>
        <dbReference type="Proteomes" id="UP000093053"/>
    </source>
</evidence>
<dbReference type="Proteomes" id="UP000093053">
    <property type="component" value="Chromosome"/>
</dbReference>
<dbReference type="AlphaFoldDB" id="A0A1B2HLX1"/>
<proteinExistence type="predicted"/>
<dbReference type="STRING" id="1586287.BBK82_24320"/>
<protein>
    <submittedName>
        <fullName evidence="1">Uncharacterized protein</fullName>
    </submittedName>
</protein>